<evidence type="ECO:0000259" key="6">
    <source>
        <dbReference type="PROSITE" id="PS50042"/>
    </source>
</evidence>
<dbReference type="Gene3D" id="2.60.120.10">
    <property type="entry name" value="Jelly Rolls"/>
    <property type="match status" value="1"/>
</dbReference>
<dbReference type="CDD" id="cd00038">
    <property type="entry name" value="CAP_ED"/>
    <property type="match status" value="1"/>
</dbReference>
<dbReference type="GO" id="GO:0008381">
    <property type="term" value="F:mechanosensitive monoatomic ion channel activity"/>
    <property type="evidence" value="ECO:0007669"/>
    <property type="project" value="InterPro"/>
</dbReference>
<dbReference type="Pfam" id="PF00027">
    <property type="entry name" value="cNMP_binding"/>
    <property type="match status" value="1"/>
</dbReference>
<dbReference type="AlphaFoldDB" id="A0A1I3E2H1"/>
<dbReference type="PROSITE" id="PS50042">
    <property type="entry name" value="CNMP_BINDING_3"/>
    <property type="match status" value="1"/>
</dbReference>
<organism evidence="7 8">
    <name type="scientific">Paraburkholderia megapolitana</name>
    <dbReference type="NCBI Taxonomy" id="420953"/>
    <lineage>
        <taxon>Bacteria</taxon>
        <taxon>Pseudomonadati</taxon>
        <taxon>Pseudomonadota</taxon>
        <taxon>Betaproteobacteria</taxon>
        <taxon>Burkholderiales</taxon>
        <taxon>Burkholderiaceae</taxon>
        <taxon>Paraburkholderia</taxon>
    </lineage>
</organism>
<feature type="transmembrane region" description="Helical" evidence="5">
    <location>
        <begin position="75"/>
        <end position="95"/>
    </location>
</feature>
<dbReference type="InterPro" id="IPR016846">
    <property type="entry name" value="cNMP-bd_ion_channel"/>
</dbReference>
<keyword evidence="3 5" id="KW-1133">Transmembrane helix</keyword>
<keyword evidence="4 5" id="KW-0472">Membrane</keyword>
<dbReference type="Gene3D" id="2.30.30.60">
    <property type="match status" value="1"/>
</dbReference>
<protein>
    <recommendedName>
        <fullName evidence="5">Small-conductance mechanosensitive channel</fullName>
    </recommendedName>
</protein>
<dbReference type="GO" id="GO:0005886">
    <property type="term" value="C:plasma membrane"/>
    <property type="evidence" value="ECO:0007669"/>
    <property type="project" value="UniProtKB-SubCell"/>
</dbReference>
<evidence type="ECO:0000256" key="1">
    <source>
        <dbReference type="ARBA" id="ARBA00004370"/>
    </source>
</evidence>
<dbReference type="SMART" id="SM00100">
    <property type="entry name" value="cNMP"/>
    <property type="match status" value="1"/>
</dbReference>
<dbReference type="PANTHER" id="PTHR30221:SF1">
    <property type="entry name" value="SMALL-CONDUCTANCE MECHANOSENSITIVE CHANNEL"/>
    <property type="match status" value="1"/>
</dbReference>
<keyword evidence="5" id="KW-0407">Ion channel</keyword>
<evidence type="ECO:0000313" key="7">
    <source>
        <dbReference type="EMBL" id="SFH93166.1"/>
    </source>
</evidence>
<dbReference type="InterPro" id="IPR045275">
    <property type="entry name" value="MscS_archaea/bacteria_type"/>
</dbReference>
<comment type="function">
    <text evidence="5">Mechanosensitive channel that participates in the regulation of osmotic pressure changes within the cell, opening in response to stretch forces in the membrane lipid bilayer, without the need for other proteins. Contributes to normal resistance to hypoosmotic shock. Forms an ion channel of 1.0 nanosiemens conductance with a slight preference for anions.</text>
</comment>
<dbReference type="PIRSF" id="PIRSF026673">
    <property type="entry name" value="UCP026673_ion_chan"/>
    <property type="match status" value="1"/>
</dbReference>
<keyword evidence="5" id="KW-1003">Cell membrane</keyword>
<sequence length="491" mass="52445">MVPQSLAPLLLPVAAVGLNLIVLLWGARMRHMLPRTVLRCLAFAALTVAMLHAQFSPTQTPDLGASAEYRFARGAVQIVWWLLAASTATAVLRLYYVINDRTRQERFTLDVVETVLYLTAAVAIVADVFDIPLKGVLATSGALAIVLGLALQSTLADLFSGFVINATTPYRVGDHIVLDDGSEGQVREVTWRATHVLKGNHDLIVVPNSAIAKSKVVNASVPAGAHATVVRFQASPTVRPSSVVSALRLAVESCVGIDAARPASVVTKSVGWQATDYEVSFFVSDGRSTDDTLNAFFDAAHRHLEALSLFQSSTNDADASGERSVGRRLIDSINIFGLLTWEEKAQLASALRVRELAAGEMLLRAGDVPTSITLVGYGVINAATRHDGVSVDVMRFAPCEYFGESGPVAGVASGADISAQTYAIVYELPGTAIAVLLKRHPEMTHVLAAKLAERERRGHALMELGKDMPATPHGLAAWIARGVEALHGLHL</sequence>
<comment type="subunit">
    <text evidence="5">Homoheptamer.</text>
</comment>
<keyword evidence="5" id="KW-0997">Cell inner membrane</keyword>
<dbReference type="InterPro" id="IPR010920">
    <property type="entry name" value="LSM_dom_sf"/>
</dbReference>
<evidence type="ECO:0000313" key="8">
    <source>
        <dbReference type="Proteomes" id="UP000199548"/>
    </source>
</evidence>
<feature type="domain" description="Cyclic nucleotide-binding" evidence="6">
    <location>
        <begin position="335"/>
        <end position="454"/>
    </location>
</feature>
<dbReference type="SUPFAM" id="SSF50182">
    <property type="entry name" value="Sm-like ribonucleoproteins"/>
    <property type="match status" value="1"/>
</dbReference>
<evidence type="ECO:0000256" key="5">
    <source>
        <dbReference type="RuleBase" id="RU369025"/>
    </source>
</evidence>
<feature type="transmembrane region" description="Helical" evidence="5">
    <location>
        <begin position="37"/>
        <end position="55"/>
    </location>
</feature>
<dbReference type="OrthoDB" id="9775207at2"/>
<evidence type="ECO:0000256" key="2">
    <source>
        <dbReference type="ARBA" id="ARBA00022692"/>
    </source>
</evidence>
<feature type="transmembrane region" description="Helical" evidence="5">
    <location>
        <begin position="107"/>
        <end position="125"/>
    </location>
</feature>
<evidence type="ECO:0000256" key="4">
    <source>
        <dbReference type="ARBA" id="ARBA00023136"/>
    </source>
</evidence>
<keyword evidence="2 5" id="KW-0812">Transmembrane</keyword>
<dbReference type="RefSeq" id="WP_091007277.1">
    <property type="nucleotide sequence ID" value="NZ_CP041743.1"/>
</dbReference>
<comment type="subcellular location">
    <subcellularLocation>
        <location evidence="5">Cell inner membrane</location>
        <topology evidence="5">Multi-pass membrane protein</topology>
    </subcellularLocation>
    <subcellularLocation>
        <location evidence="1">Membrane</location>
    </subcellularLocation>
</comment>
<dbReference type="InterPro" id="IPR014710">
    <property type="entry name" value="RmlC-like_jellyroll"/>
</dbReference>
<dbReference type="InterPro" id="IPR018490">
    <property type="entry name" value="cNMP-bd_dom_sf"/>
</dbReference>
<comment type="similarity">
    <text evidence="5">Belongs to the MscS (TC 1.A.23) family.</text>
</comment>
<keyword evidence="5" id="KW-0813">Transport</keyword>
<dbReference type="PANTHER" id="PTHR30221">
    <property type="entry name" value="SMALL-CONDUCTANCE MECHANOSENSITIVE CHANNEL"/>
    <property type="match status" value="1"/>
</dbReference>
<dbReference type="InterPro" id="IPR023408">
    <property type="entry name" value="MscS_beta-dom_sf"/>
</dbReference>
<gene>
    <name evidence="7" type="ORF">SAMN05192543_101651</name>
</gene>
<proteinExistence type="inferred from homology"/>
<evidence type="ECO:0000256" key="3">
    <source>
        <dbReference type="ARBA" id="ARBA00022989"/>
    </source>
</evidence>
<dbReference type="Proteomes" id="UP000199548">
    <property type="component" value="Unassembled WGS sequence"/>
</dbReference>
<feature type="transmembrane region" description="Helical" evidence="5">
    <location>
        <begin position="6"/>
        <end position="25"/>
    </location>
</feature>
<dbReference type="InterPro" id="IPR000595">
    <property type="entry name" value="cNMP-bd_dom"/>
</dbReference>
<dbReference type="Pfam" id="PF00924">
    <property type="entry name" value="MS_channel_2nd"/>
    <property type="match status" value="1"/>
</dbReference>
<accession>A0A1I3E2H1</accession>
<keyword evidence="8" id="KW-1185">Reference proteome</keyword>
<keyword evidence="5" id="KW-0406">Ion transport</keyword>
<dbReference type="STRING" id="420953.SAMN05192543_101651"/>
<dbReference type="Gene3D" id="1.10.287.1260">
    <property type="match status" value="1"/>
</dbReference>
<dbReference type="InterPro" id="IPR006685">
    <property type="entry name" value="MscS_channel_2nd"/>
</dbReference>
<dbReference type="SUPFAM" id="SSF51206">
    <property type="entry name" value="cAMP-binding domain-like"/>
    <property type="match status" value="1"/>
</dbReference>
<dbReference type="EMBL" id="FOQU01000001">
    <property type="protein sequence ID" value="SFH93166.1"/>
    <property type="molecule type" value="Genomic_DNA"/>
</dbReference>
<name>A0A1I3E2H1_9BURK</name>
<reference evidence="7 8" key="1">
    <citation type="submission" date="2016-10" db="EMBL/GenBank/DDBJ databases">
        <authorList>
            <person name="de Groot N.N."/>
        </authorList>
    </citation>
    <scope>NUCLEOTIDE SEQUENCE [LARGE SCALE GENOMIC DNA]</scope>
    <source>
        <strain evidence="7 8">LMG 23650</strain>
    </source>
</reference>